<evidence type="ECO:0000259" key="1">
    <source>
        <dbReference type="Pfam" id="PF13614"/>
    </source>
</evidence>
<evidence type="ECO:0000313" key="3">
    <source>
        <dbReference type="Proteomes" id="UP000339249"/>
    </source>
</evidence>
<dbReference type="EMBL" id="CABDVU010000002">
    <property type="protein sequence ID" value="VTN16704.1"/>
    <property type="molecule type" value="Genomic_DNA"/>
</dbReference>
<dbReference type="AlphaFoldDB" id="A0A4U9DI68"/>
<dbReference type="CDD" id="cd02042">
    <property type="entry name" value="ParAB_family"/>
    <property type="match status" value="1"/>
</dbReference>
<dbReference type="InterPro" id="IPR050678">
    <property type="entry name" value="DNA_Partitioning_ATPase"/>
</dbReference>
<evidence type="ECO:0000313" key="2">
    <source>
        <dbReference type="EMBL" id="VTN16704.1"/>
    </source>
</evidence>
<dbReference type="SUPFAM" id="SSF52540">
    <property type="entry name" value="P-loop containing nucleoside triphosphate hydrolases"/>
    <property type="match status" value="1"/>
</dbReference>
<name>A0A4U9DI68_RAOTE</name>
<dbReference type="Gene3D" id="3.40.50.300">
    <property type="entry name" value="P-loop containing nucleotide triphosphate hydrolases"/>
    <property type="match status" value="1"/>
</dbReference>
<protein>
    <submittedName>
        <fullName evidence="2">Plasmid partition protein A</fullName>
    </submittedName>
</protein>
<dbReference type="PANTHER" id="PTHR13696:SF52">
    <property type="entry name" value="PARA FAMILY PROTEIN CT_582"/>
    <property type="match status" value="1"/>
</dbReference>
<gene>
    <name evidence="2" type="primary">parA_1</name>
    <name evidence="2" type="ORF">NCTC9185_07961</name>
</gene>
<dbReference type="InterPro" id="IPR027417">
    <property type="entry name" value="P-loop_NTPase"/>
</dbReference>
<accession>A0A4U9DI68</accession>
<dbReference type="Proteomes" id="UP000339249">
    <property type="component" value="Unassembled WGS sequence"/>
</dbReference>
<organism evidence="2 3">
    <name type="scientific">Raoultella terrigena</name>
    <name type="common">Klebsiella terrigena</name>
    <dbReference type="NCBI Taxonomy" id="577"/>
    <lineage>
        <taxon>Bacteria</taxon>
        <taxon>Pseudomonadati</taxon>
        <taxon>Pseudomonadota</taxon>
        <taxon>Gammaproteobacteria</taxon>
        <taxon>Enterobacterales</taxon>
        <taxon>Enterobacteriaceae</taxon>
        <taxon>Klebsiella/Raoultella group</taxon>
        <taxon>Raoultella</taxon>
    </lineage>
</organism>
<dbReference type="InterPro" id="IPR025669">
    <property type="entry name" value="AAA_dom"/>
</dbReference>
<sequence>MLRLAIEKLSAHDYDVIVIDSAPNLGIGTINVVCAADVLIVPTPAELFDYTSALQFFDMLRDLLKNVDLKGFEPDVRILLTKYSNNNGSQSPWMEEQIRDAWGSMVLKNVVRETDEVGKGQIRMRTVFEQAIDQRSSNRCLA</sequence>
<proteinExistence type="predicted"/>
<feature type="domain" description="AAA" evidence="1">
    <location>
        <begin position="11"/>
        <end position="65"/>
    </location>
</feature>
<dbReference type="Pfam" id="PF13614">
    <property type="entry name" value="AAA_31"/>
    <property type="match status" value="1"/>
</dbReference>
<reference evidence="2 3" key="1">
    <citation type="submission" date="2019-04" db="EMBL/GenBank/DDBJ databases">
        <authorList>
            <consortium name="Pathogen Informatics"/>
        </authorList>
    </citation>
    <scope>NUCLEOTIDE SEQUENCE [LARGE SCALE GENOMIC DNA]</scope>
    <source>
        <strain evidence="2 3">NCTC9185</strain>
    </source>
</reference>
<dbReference type="PANTHER" id="PTHR13696">
    <property type="entry name" value="P-LOOP CONTAINING NUCLEOSIDE TRIPHOSPHATE HYDROLASE"/>
    <property type="match status" value="1"/>
</dbReference>